<dbReference type="EMBL" id="GECZ01009862">
    <property type="protein sequence ID" value="JAS59907.1"/>
    <property type="molecule type" value="Transcribed_RNA"/>
</dbReference>
<proteinExistence type="predicted"/>
<reference evidence="1" key="1">
    <citation type="submission" date="2015-11" db="EMBL/GenBank/DDBJ databases">
        <title>De novo transcriptome assembly of four potential Pierce s Disease insect vectors from Arizona vineyards.</title>
        <authorList>
            <person name="Tassone E.E."/>
        </authorList>
    </citation>
    <scope>NUCLEOTIDE SEQUENCE</scope>
</reference>
<evidence type="ECO:0000313" key="1">
    <source>
        <dbReference type="EMBL" id="JAS59907.1"/>
    </source>
</evidence>
<organism evidence="1">
    <name type="scientific">Cuerna arida</name>
    <dbReference type="NCBI Taxonomy" id="1464854"/>
    <lineage>
        <taxon>Eukaryota</taxon>
        <taxon>Metazoa</taxon>
        <taxon>Ecdysozoa</taxon>
        <taxon>Arthropoda</taxon>
        <taxon>Hexapoda</taxon>
        <taxon>Insecta</taxon>
        <taxon>Pterygota</taxon>
        <taxon>Neoptera</taxon>
        <taxon>Paraneoptera</taxon>
        <taxon>Hemiptera</taxon>
        <taxon>Auchenorrhyncha</taxon>
        <taxon>Membracoidea</taxon>
        <taxon>Cicadellidae</taxon>
        <taxon>Cicadellinae</taxon>
        <taxon>Proconiini</taxon>
        <taxon>Cuerna</taxon>
    </lineage>
</organism>
<accession>A0A1B6GBT6</accession>
<gene>
    <name evidence="1" type="ORF">g.44538</name>
</gene>
<dbReference type="AlphaFoldDB" id="A0A1B6GBT6"/>
<protein>
    <submittedName>
        <fullName evidence="1">Uncharacterized protein</fullName>
    </submittedName>
</protein>
<feature type="non-terminal residue" evidence="1">
    <location>
        <position position="105"/>
    </location>
</feature>
<sequence>LDTPPRPIGQVATRANRDVSAVIHEGDVKQTTATINGLGSDEVKNTSVQSSIKSEEINSKTINLNTSLDCNCVEEPSHLKISNAGSLRLKESVETVCVQSGVNGI</sequence>
<name>A0A1B6GBT6_9HEMI</name>
<feature type="non-terminal residue" evidence="1">
    <location>
        <position position="1"/>
    </location>
</feature>